<name>A0AA39GRI9_SARSR</name>
<comment type="catalytic activity">
    <reaction evidence="8">
        <text>L-seryl-[protein] + ATP = O-phospho-L-seryl-[protein] + ADP + H(+)</text>
        <dbReference type="Rhea" id="RHEA:17989"/>
        <dbReference type="Rhea" id="RHEA-COMP:9863"/>
        <dbReference type="Rhea" id="RHEA-COMP:11604"/>
        <dbReference type="ChEBI" id="CHEBI:15378"/>
        <dbReference type="ChEBI" id="CHEBI:29999"/>
        <dbReference type="ChEBI" id="CHEBI:30616"/>
        <dbReference type="ChEBI" id="CHEBI:83421"/>
        <dbReference type="ChEBI" id="CHEBI:456216"/>
        <dbReference type="EC" id="2.7.11.1"/>
    </reaction>
</comment>
<dbReference type="AlphaFoldDB" id="A0AA39GRI9"/>
<evidence type="ECO:0000256" key="8">
    <source>
        <dbReference type="ARBA" id="ARBA00048679"/>
    </source>
</evidence>
<dbReference type="InterPro" id="IPR011009">
    <property type="entry name" value="Kinase-like_dom_sf"/>
</dbReference>
<dbReference type="SUPFAM" id="SSF56112">
    <property type="entry name" value="Protein kinase-like (PK-like)"/>
    <property type="match status" value="1"/>
</dbReference>
<reference evidence="10" key="1">
    <citation type="submission" date="2022-10" db="EMBL/GenBank/DDBJ databases">
        <title>Determination and structural analysis of whole genome sequence of Sarocladium strictum F4-1.</title>
        <authorList>
            <person name="Hu L."/>
            <person name="Jiang Y."/>
        </authorList>
    </citation>
    <scope>NUCLEOTIDE SEQUENCE</scope>
    <source>
        <strain evidence="10">F4-1</strain>
    </source>
</reference>
<gene>
    <name evidence="10" type="ORF">NLU13_0280</name>
</gene>
<dbReference type="GO" id="GO:0004674">
    <property type="term" value="F:protein serine/threonine kinase activity"/>
    <property type="evidence" value="ECO:0007669"/>
    <property type="project" value="UniProtKB-KW"/>
</dbReference>
<comment type="catalytic activity">
    <reaction evidence="7">
        <text>L-threonyl-[protein] + ATP = O-phospho-L-threonyl-[protein] + ADP + H(+)</text>
        <dbReference type="Rhea" id="RHEA:46608"/>
        <dbReference type="Rhea" id="RHEA-COMP:11060"/>
        <dbReference type="Rhea" id="RHEA-COMP:11605"/>
        <dbReference type="ChEBI" id="CHEBI:15378"/>
        <dbReference type="ChEBI" id="CHEBI:30013"/>
        <dbReference type="ChEBI" id="CHEBI:30616"/>
        <dbReference type="ChEBI" id="CHEBI:61977"/>
        <dbReference type="ChEBI" id="CHEBI:456216"/>
        <dbReference type="EC" id="2.7.11.1"/>
    </reaction>
</comment>
<keyword evidence="6" id="KW-0067">ATP-binding</keyword>
<keyword evidence="4" id="KW-0547">Nucleotide-binding</keyword>
<dbReference type="GO" id="GO:0005524">
    <property type="term" value="F:ATP binding"/>
    <property type="evidence" value="ECO:0007669"/>
    <property type="project" value="UniProtKB-KW"/>
</dbReference>
<feature type="domain" description="Protein kinase" evidence="9">
    <location>
        <begin position="29"/>
        <end position="294"/>
    </location>
</feature>
<keyword evidence="3" id="KW-0808">Transferase</keyword>
<evidence type="ECO:0000259" key="9">
    <source>
        <dbReference type="PROSITE" id="PS50011"/>
    </source>
</evidence>
<comment type="caution">
    <text evidence="10">The sequence shown here is derived from an EMBL/GenBank/DDBJ whole genome shotgun (WGS) entry which is preliminary data.</text>
</comment>
<dbReference type="PANTHER" id="PTHR48012:SF10">
    <property type="entry name" value="FI20177P1"/>
    <property type="match status" value="1"/>
</dbReference>
<evidence type="ECO:0000256" key="5">
    <source>
        <dbReference type="ARBA" id="ARBA00022777"/>
    </source>
</evidence>
<dbReference type="InterPro" id="IPR000719">
    <property type="entry name" value="Prot_kinase_dom"/>
</dbReference>
<comment type="similarity">
    <text evidence="1">Belongs to the protein kinase superfamily. STE Ser/Thr protein kinase family. STE20 subfamily.</text>
</comment>
<evidence type="ECO:0000256" key="4">
    <source>
        <dbReference type="ARBA" id="ARBA00022741"/>
    </source>
</evidence>
<dbReference type="GO" id="GO:0005737">
    <property type="term" value="C:cytoplasm"/>
    <property type="evidence" value="ECO:0007669"/>
    <property type="project" value="TreeGrafter"/>
</dbReference>
<sequence>MEDAFQFADRVNAQVECLSEVTGQRRPRYNLIALIAKGPSGHVFRARNATSRDVVAIKIIDTNDRDWVSREGDTLWQIKKDIRRINSSSDYGHFGLLETLEVIPFLDTLWMVSPLCRGGSLKALMAPRGHLTETYIISALRDVARGLYWLHSQGTFHGNVKSANILINEKGSLRLCDFDLVSRGEISPSHSQSAYNGSLHWLAPECLIDRYGFHKGVDIWSFGALAFELATGQPPNVCLESEAAILNHLEQVGPPALTGDQYSDSLKDLVSYCCVIDPGQRPSMDLLFFTHPYLSSTSESASLKVLMDEYQVWECQQLADSSEEAKVPADVLRMLGVGTQAASSNLGVGANSLFQANNYSLPEAESANPRNNDISDFSLDGLPSDLEGDLGVWSVVDEPSRCSSPFDLEHLILPTRTISFEDLNAVASPDRQIQDREWKPVGSCDISSAGAGDELGGVPITIGMSLPRDRPHLLNPSKTMSNADNGGLETDFDVSFNPDFDVFASDSVTSTSSSSMLGAAPRNNNLLDLDASPGTVTTNFPFFVSH</sequence>
<dbReference type="PROSITE" id="PS50011">
    <property type="entry name" value="PROTEIN_KINASE_DOM"/>
    <property type="match status" value="1"/>
</dbReference>
<evidence type="ECO:0000313" key="11">
    <source>
        <dbReference type="Proteomes" id="UP001175261"/>
    </source>
</evidence>
<keyword evidence="2" id="KW-0723">Serine/threonine-protein kinase</keyword>
<evidence type="ECO:0000256" key="2">
    <source>
        <dbReference type="ARBA" id="ARBA00022527"/>
    </source>
</evidence>
<keyword evidence="11" id="KW-1185">Reference proteome</keyword>
<proteinExistence type="inferred from homology"/>
<dbReference type="EMBL" id="JAPDFR010000001">
    <property type="protein sequence ID" value="KAK0390777.1"/>
    <property type="molecule type" value="Genomic_DNA"/>
</dbReference>
<dbReference type="PANTHER" id="PTHR48012">
    <property type="entry name" value="STERILE20-LIKE KINASE, ISOFORM B-RELATED"/>
    <property type="match status" value="1"/>
</dbReference>
<evidence type="ECO:0000256" key="1">
    <source>
        <dbReference type="ARBA" id="ARBA00008874"/>
    </source>
</evidence>
<dbReference type="Gene3D" id="1.10.510.10">
    <property type="entry name" value="Transferase(Phosphotransferase) domain 1"/>
    <property type="match status" value="1"/>
</dbReference>
<dbReference type="Pfam" id="PF00069">
    <property type="entry name" value="Pkinase"/>
    <property type="match status" value="1"/>
</dbReference>
<evidence type="ECO:0000256" key="6">
    <source>
        <dbReference type="ARBA" id="ARBA00022840"/>
    </source>
</evidence>
<organism evidence="10 11">
    <name type="scientific">Sarocladium strictum</name>
    <name type="common">Black bundle disease fungus</name>
    <name type="synonym">Acremonium strictum</name>
    <dbReference type="NCBI Taxonomy" id="5046"/>
    <lineage>
        <taxon>Eukaryota</taxon>
        <taxon>Fungi</taxon>
        <taxon>Dikarya</taxon>
        <taxon>Ascomycota</taxon>
        <taxon>Pezizomycotina</taxon>
        <taxon>Sordariomycetes</taxon>
        <taxon>Hypocreomycetidae</taxon>
        <taxon>Hypocreales</taxon>
        <taxon>Sarocladiaceae</taxon>
        <taxon>Sarocladium</taxon>
    </lineage>
</organism>
<dbReference type="InterPro" id="IPR050629">
    <property type="entry name" value="STE20/SPS1-PAK"/>
</dbReference>
<evidence type="ECO:0000256" key="3">
    <source>
        <dbReference type="ARBA" id="ARBA00022679"/>
    </source>
</evidence>
<accession>A0AA39GRI9</accession>
<protein>
    <recommendedName>
        <fullName evidence="9">Protein kinase domain-containing protein</fullName>
    </recommendedName>
</protein>
<dbReference type="Proteomes" id="UP001175261">
    <property type="component" value="Unassembled WGS sequence"/>
</dbReference>
<keyword evidence="5" id="KW-0418">Kinase</keyword>
<evidence type="ECO:0000313" key="10">
    <source>
        <dbReference type="EMBL" id="KAK0390777.1"/>
    </source>
</evidence>
<evidence type="ECO:0000256" key="7">
    <source>
        <dbReference type="ARBA" id="ARBA00047899"/>
    </source>
</evidence>